<evidence type="ECO:0000256" key="1">
    <source>
        <dbReference type="SAM" id="MobiDB-lite"/>
    </source>
</evidence>
<organism evidence="4 5">
    <name type="scientific">Pseudomonas syringae pv. aptata</name>
    <dbReference type="NCBI Taxonomy" id="83167"/>
    <lineage>
        <taxon>Bacteria</taxon>
        <taxon>Pseudomonadati</taxon>
        <taxon>Pseudomonadota</taxon>
        <taxon>Gammaproteobacteria</taxon>
        <taxon>Pseudomonadales</taxon>
        <taxon>Pseudomonadaceae</taxon>
        <taxon>Pseudomonas</taxon>
        <taxon>Pseudomonas syringae</taxon>
    </lineage>
</organism>
<dbReference type="GO" id="GO:0030428">
    <property type="term" value="C:cell septum"/>
    <property type="evidence" value="ECO:0007669"/>
    <property type="project" value="TreeGrafter"/>
</dbReference>
<dbReference type="Gene3D" id="3.30.70.1070">
    <property type="entry name" value="Sporulation related repeat"/>
    <property type="match status" value="1"/>
</dbReference>
<dbReference type="SUPFAM" id="SSF110997">
    <property type="entry name" value="Sporulation related repeat"/>
    <property type="match status" value="1"/>
</dbReference>
<name>A0A3M5WFY0_PSEAP</name>
<dbReference type="PROSITE" id="PS51724">
    <property type="entry name" value="SPOR"/>
    <property type="match status" value="1"/>
</dbReference>
<feature type="compositionally biased region" description="Low complexity" evidence="1">
    <location>
        <begin position="116"/>
        <end position="135"/>
    </location>
</feature>
<dbReference type="PANTHER" id="PTHR38687:SF1">
    <property type="entry name" value="CELL DIVISION PROTEIN DEDD"/>
    <property type="match status" value="1"/>
</dbReference>
<dbReference type="PANTHER" id="PTHR38687">
    <property type="entry name" value="CELL DIVISION PROTEIN DEDD-RELATED"/>
    <property type="match status" value="1"/>
</dbReference>
<comment type="caution">
    <text evidence="4">The sequence shown here is derived from an EMBL/GenBank/DDBJ whole genome shotgun (WGS) entry which is preliminary data.</text>
</comment>
<dbReference type="GO" id="GO:0032506">
    <property type="term" value="P:cytokinetic process"/>
    <property type="evidence" value="ECO:0007669"/>
    <property type="project" value="TreeGrafter"/>
</dbReference>
<proteinExistence type="predicted"/>
<reference evidence="4 5" key="1">
    <citation type="submission" date="2018-08" db="EMBL/GenBank/DDBJ databases">
        <title>Recombination of ecologically and evolutionarily significant loci maintains genetic cohesion in the Pseudomonas syringae species complex.</title>
        <authorList>
            <person name="Dillon M."/>
            <person name="Thakur S."/>
            <person name="Almeida R.N.D."/>
            <person name="Weir B.S."/>
            <person name="Guttman D.S."/>
        </authorList>
    </citation>
    <scope>NUCLEOTIDE SEQUENCE [LARGE SCALE GENOMIC DNA]</scope>
    <source>
        <strain evidence="4 5">ICMP 11935</strain>
    </source>
</reference>
<evidence type="ECO:0000313" key="4">
    <source>
        <dbReference type="EMBL" id="RMU69342.1"/>
    </source>
</evidence>
<protein>
    <submittedName>
        <fullName evidence="4">Sporulation related protein</fullName>
    </submittedName>
</protein>
<keyword evidence="2" id="KW-0472">Membrane</keyword>
<dbReference type="Proteomes" id="UP000274315">
    <property type="component" value="Unassembled WGS sequence"/>
</dbReference>
<dbReference type="Pfam" id="PF05036">
    <property type="entry name" value="SPOR"/>
    <property type="match status" value="1"/>
</dbReference>
<dbReference type="GO" id="GO:0042834">
    <property type="term" value="F:peptidoglycan binding"/>
    <property type="evidence" value="ECO:0007669"/>
    <property type="project" value="InterPro"/>
</dbReference>
<feature type="domain" description="SPOR" evidence="3">
    <location>
        <begin position="140"/>
        <end position="219"/>
    </location>
</feature>
<feature type="compositionally biased region" description="Low complexity" evidence="1">
    <location>
        <begin position="92"/>
        <end position="108"/>
    </location>
</feature>
<gene>
    <name evidence="4" type="ORF">ALP24_03173</name>
</gene>
<dbReference type="InterPro" id="IPR036680">
    <property type="entry name" value="SPOR-like_sf"/>
</dbReference>
<feature type="region of interest" description="Disordered" evidence="1">
    <location>
        <begin position="62"/>
        <end position="135"/>
    </location>
</feature>
<accession>A0A3M5WFY0</accession>
<feature type="transmembrane region" description="Helical" evidence="2">
    <location>
        <begin position="12"/>
        <end position="30"/>
    </location>
</feature>
<dbReference type="InterPro" id="IPR007730">
    <property type="entry name" value="SPOR-like_dom"/>
</dbReference>
<dbReference type="GO" id="GO:0032153">
    <property type="term" value="C:cell division site"/>
    <property type="evidence" value="ECO:0007669"/>
    <property type="project" value="TreeGrafter"/>
</dbReference>
<dbReference type="InterPro" id="IPR052521">
    <property type="entry name" value="Cell_div_SPOR-domain"/>
</dbReference>
<evidence type="ECO:0000313" key="5">
    <source>
        <dbReference type="Proteomes" id="UP000274315"/>
    </source>
</evidence>
<keyword evidence="2" id="KW-1133">Transmembrane helix</keyword>
<keyword evidence="2" id="KW-0812">Transmembrane</keyword>
<dbReference type="AlphaFoldDB" id="A0A3M5WFY0"/>
<dbReference type="EMBL" id="RBUF01000603">
    <property type="protein sequence ID" value="RMU69342.1"/>
    <property type="molecule type" value="Genomic_DNA"/>
</dbReference>
<evidence type="ECO:0000259" key="3">
    <source>
        <dbReference type="PROSITE" id="PS51724"/>
    </source>
</evidence>
<evidence type="ECO:0000256" key="2">
    <source>
        <dbReference type="SAM" id="Phobius"/>
    </source>
</evidence>
<sequence>MALLDNVFKQRMVGALVLIAVAVIFLPMLFTREDETRQVQVEAPAAPQAPAAAQVRVDPVPVPEPQVLPQEPVPGDDDMSSNQPPAMPIAPAPTAQTAPAAPASKPAAKPAPAPAPATAAAPAATPAPAKPAAPAGVDANGLSISWSVQLASMSNRANADNLQKTLRTQGYNAYIRTADGVNRVFVGPLIDRARRGRSSARSARQTAKAQGHCGALSAPGWLTVRHLVPLAQRKMPRAGNRCLPAGGRSAKMRRLIRLQAATCHLLRLTGQFSELSPSPP</sequence>